<sequence>MTPILKLALIGHVFAGLVALIFYYAMIPNLIGKNPQLNFLKRLSLFGLVSLLVSWILAGYYYVTYYGQNVKPLIKSGQLPWAHSILMETKEHIFLFLPFLGLVLLASLLSIKSDITRDDNLRKALASLAFLIVALGTAVTIFGVVISGAAK</sequence>
<gene>
    <name evidence="2" type="ORF">A3D81_01755</name>
</gene>
<evidence type="ECO:0000256" key="1">
    <source>
        <dbReference type="SAM" id="Phobius"/>
    </source>
</evidence>
<dbReference type="EMBL" id="MFBE01000030">
    <property type="protein sequence ID" value="OGD90844.1"/>
    <property type="molecule type" value="Genomic_DNA"/>
</dbReference>
<feature type="transmembrane region" description="Helical" evidence="1">
    <location>
        <begin position="43"/>
        <end position="63"/>
    </location>
</feature>
<evidence type="ECO:0000313" key="3">
    <source>
        <dbReference type="Proteomes" id="UP000178492"/>
    </source>
</evidence>
<accession>A0A1F5GG65</accession>
<keyword evidence="1" id="KW-1133">Transmembrane helix</keyword>
<organism evidence="2 3">
    <name type="scientific">Candidatus Curtissbacteria bacterium RIFCSPHIGHO2_02_FULL_40_17</name>
    <dbReference type="NCBI Taxonomy" id="1797715"/>
    <lineage>
        <taxon>Bacteria</taxon>
        <taxon>Candidatus Curtissiibacteriota</taxon>
    </lineage>
</organism>
<proteinExistence type="predicted"/>
<feature type="transmembrane region" description="Helical" evidence="1">
    <location>
        <begin position="93"/>
        <end position="112"/>
    </location>
</feature>
<comment type="caution">
    <text evidence="2">The sequence shown here is derived from an EMBL/GenBank/DDBJ whole genome shotgun (WGS) entry which is preliminary data.</text>
</comment>
<evidence type="ECO:0000313" key="2">
    <source>
        <dbReference type="EMBL" id="OGD90844.1"/>
    </source>
</evidence>
<keyword evidence="1" id="KW-0812">Transmembrane</keyword>
<keyword evidence="1" id="KW-0472">Membrane</keyword>
<reference evidence="2 3" key="1">
    <citation type="journal article" date="2016" name="Nat. Commun.">
        <title>Thousands of microbial genomes shed light on interconnected biogeochemical processes in an aquifer system.</title>
        <authorList>
            <person name="Anantharaman K."/>
            <person name="Brown C.T."/>
            <person name="Hug L.A."/>
            <person name="Sharon I."/>
            <person name="Castelle C.J."/>
            <person name="Probst A.J."/>
            <person name="Thomas B.C."/>
            <person name="Singh A."/>
            <person name="Wilkins M.J."/>
            <person name="Karaoz U."/>
            <person name="Brodie E.L."/>
            <person name="Williams K.H."/>
            <person name="Hubbard S.S."/>
            <person name="Banfield J.F."/>
        </authorList>
    </citation>
    <scope>NUCLEOTIDE SEQUENCE [LARGE SCALE GENOMIC DNA]</scope>
</reference>
<feature type="transmembrane region" description="Helical" evidence="1">
    <location>
        <begin position="12"/>
        <end position="31"/>
    </location>
</feature>
<evidence type="ECO:0008006" key="4">
    <source>
        <dbReference type="Google" id="ProtNLM"/>
    </source>
</evidence>
<feature type="transmembrane region" description="Helical" evidence="1">
    <location>
        <begin position="124"/>
        <end position="150"/>
    </location>
</feature>
<protein>
    <recommendedName>
        <fullName evidence="4">DUF4149 domain-containing protein</fullName>
    </recommendedName>
</protein>
<dbReference type="Proteomes" id="UP000178492">
    <property type="component" value="Unassembled WGS sequence"/>
</dbReference>
<name>A0A1F5GG65_9BACT</name>
<dbReference type="AlphaFoldDB" id="A0A1F5GG65"/>
<dbReference type="STRING" id="1797715.A3D81_01755"/>